<feature type="transmembrane region" description="Helical" evidence="1">
    <location>
        <begin position="21"/>
        <end position="52"/>
    </location>
</feature>
<reference evidence="3" key="2">
    <citation type="submission" date="2015-01" db="EMBL/GenBank/DDBJ databases">
        <authorList>
            <person name="Xiang T."/>
            <person name="Song Y."/>
            <person name="Huang L."/>
            <person name="Wang B."/>
            <person name="Wu P."/>
        </authorList>
    </citation>
    <scope>NUCLEOTIDE SEQUENCE [LARGE SCALE GENOMIC DNA]</scope>
    <source>
        <strain evidence="3">V1</strain>
    </source>
</reference>
<protein>
    <submittedName>
        <fullName evidence="4">Transporter</fullName>
    </submittedName>
</protein>
<evidence type="ECO:0000259" key="2">
    <source>
        <dbReference type="SMART" id="SM01091"/>
    </source>
</evidence>
<dbReference type="Proteomes" id="UP000323594">
    <property type="component" value="Chromosome"/>
</dbReference>
<dbReference type="EMBL" id="CP042817">
    <property type="protein sequence ID" value="QEJ97323.1"/>
    <property type="molecule type" value="Genomic_DNA"/>
</dbReference>
<dbReference type="SUPFAM" id="SSF56176">
    <property type="entry name" value="FAD-binding/transporter-associated domain-like"/>
    <property type="match status" value="1"/>
</dbReference>
<dbReference type="RefSeq" id="WP_002697140.1">
    <property type="nucleotide sequence ID" value="NZ_CDNC01000013.1"/>
</dbReference>
<keyword evidence="1" id="KW-0472">Membrane</keyword>
<evidence type="ECO:0000313" key="3">
    <source>
        <dbReference type="EMBL" id="CEM61765.1"/>
    </source>
</evidence>
<feature type="domain" description="Transporter-associated" evidence="2">
    <location>
        <begin position="138"/>
        <end position="219"/>
    </location>
</feature>
<dbReference type="SMART" id="SM01091">
    <property type="entry name" value="CorC_HlyC"/>
    <property type="match status" value="1"/>
</dbReference>
<keyword evidence="5" id="KW-1185">Reference proteome</keyword>
<evidence type="ECO:0000313" key="4">
    <source>
        <dbReference type="EMBL" id="QEJ97323.1"/>
    </source>
</evidence>
<proteinExistence type="predicted"/>
<accession>A0A0B7GXT0</accession>
<dbReference type="OrthoDB" id="362826at2"/>
<dbReference type="Gene3D" id="3.30.465.10">
    <property type="match status" value="1"/>
</dbReference>
<dbReference type="GeneID" id="57754149"/>
<dbReference type="InterPro" id="IPR005170">
    <property type="entry name" value="Transptr-assoc_dom"/>
</dbReference>
<evidence type="ECO:0000256" key="1">
    <source>
        <dbReference type="SAM" id="Phobius"/>
    </source>
</evidence>
<dbReference type="InterPro" id="IPR036318">
    <property type="entry name" value="FAD-bd_PCMH-like_sf"/>
</dbReference>
<dbReference type="GO" id="GO:0050660">
    <property type="term" value="F:flavin adenine dinucleotide binding"/>
    <property type="evidence" value="ECO:0007669"/>
    <property type="project" value="InterPro"/>
</dbReference>
<evidence type="ECO:0000313" key="6">
    <source>
        <dbReference type="Proteomes" id="UP000323594"/>
    </source>
</evidence>
<dbReference type="EMBL" id="CDNC01000013">
    <property type="protein sequence ID" value="CEM61765.1"/>
    <property type="molecule type" value="Genomic_DNA"/>
</dbReference>
<name>A0A0B7GXT0_TREPH</name>
<evidence type="ECO:0000313" key="5">
    <source>
        <dbReference type="Proteomes" id="UP000042527"/>
    </source>
</evidence>
<dbReference type="Pfam" id="PF03471">
    <property type="entry name" value="CorC_HlyC"/>
    <property type="match status" value="1"/>
</dbReference>
<reference evidence="5" key="1">
    <citation type="submission" date="2015-01" db="EMBL/GenBank/DDBJ databases">
        <authorList>
            <person name="Manzoor Shahid"/>
            <person name="Zubair Saima"/>
        </authorList>
    </citation>
    <scope>NUCLEOTIDE SEQUENCE [LARGE SCALE GENOMIC DNA]</scope>
    <source>
        <strain evidence="5">V1</strain>
    </source>
</reference>
<reference evidence="4 6" key="3">
    <citation type="submission" date="2019-08" db="EMBL/GenBank/DDBJ databases">
        <authorList>
            <person name="Kuhnert P."/>
        </authorList>
    </citation>
    <scope>NUCLEOTIDE SEQUENCE [LARGE SCALE GENOMIC DNA]</scope>
    <source>
        <strain evidence="4 6">B36.5</strain>
    </source>
</reference>
<keyword evidence="1" id="KW-1133">Transmembrane helix</keyword>
<gene>
    <name evidence="4" type="ORF">FUT82_04500</name>
    <name evidence="3" type="ORF">TPHV1_200055</name>
</gene>
<sequence>MKRKIKLFFDKQNLRRMINQTASYSEIIIAGIMLVGIILLSVRAFSGIVTIITTFFTEDSIPPVSEFLSIVFELVIGIEFIKMLVKRTPASAIEVLLYTIARKLVADHGSMLESLLGVVAIAILFATRKYLNDPEIYNHELEGDYIVNGGTSIQEVNKRLGADFDAAKGNTVAGYLFNYLKKEGVKPSYRLKTTIGDFVFEIYEMDDDLIRHIKITPLK</sequence>
<dbReference type="Proteomes" id="UP000042527">
    <property type="component" value="Unassembled WGS sequence"/>
</dbReference>
<dbReference type="AlphaFoldDB" id="A0A0B7GXT0"/>
<dbReference type="InterPro" id="IPR016169">
    <property type="entry name" value="FAD-bd_PCMH_sub2"/>
</dbReference>
<keyword evidence="1" id="KW-0812">Transmembrane</keyword>
<organism evidence="3 5">
    <name type="scientific">Treponema phagedenis</name>
    <dbReference type="NCBI Taxonomy" id="162"/>
    <lineage>
        <taxon>Bacteria</taxon>
        <taxon>Pseudomonadati</taxon>
        <taxon>Spirochaetota</taxon>
        <taxon>Spirochaetia</taxon>
        <taxon>Spirochaetales</taxon>
        <taxon>Treponemataceae</taxon>
        <taxon>Treponema</taxon>
    </lineage>
</organism>